<dbReference type="Proteomes" id="UP000029096">
    <property type="component" value="Unassembled WGS sequence"/>
</dbReference>
<feature type="region of interest" description="Disordered" evidence="6">
    <location>
        <begin position="104"/>
        <end position="149"/>
    </location>
</feature>
<feature type="compositionally biased region" description="Basic and acidic residues" evidence="6">
    <location>
        <begin position="33"/>
        <end position="44"/>
    </location>
</feature>
<gene>
    <name evidence="8" type="ORF">BBOH_1349</name>
</gene>
<dbReference type="STRING" id="1437606.BBOH_1349"/>
<dbReference type="GO" id="GO:0005829">
    <property type="term" value="C:cytosol"/>
    <property type="evidence" value="ECO:0007669"/>
    <property type="project" value="TreeGrafter"/>
</dbReference>
<evidence type="ECO:0000256" key="2">
    <source>
        <dbReference type="ARBA" id="ARBA00022741"/>
    </source>
</evidence>
<dbReference type="InterPro" id="IPR001412">
    <property type="entry name" value="aa-tRNA-synth_I_CS"/>
</dbReference>
<keyword evidence="2 5" id="KW-0547">Nucleotide-binding</keyword>
<comment type="similarity">
    <text evidence="5">Belongs to the class-I aminoacyl-tRNA synthetase family.</text>
</comment>
<comment type="caution">
    <text evidence="8">The sequence shown here is derived from an EMBL/GenBank/DDBJ whole genome shotgun (WGS) entry which is preliminary data.</text>
</comment>
<dbReference type="GO" id="GO:0006424">
    <property type="term" value="P:glutamyl-tRNA aminoacylation"/>
    <property type="evidence" value="ECO:0007669"/>
    <property type="project" value="TreeGrafter"/>
</dbReference>
<dbReference type="PROSITE" id="PS00178">
    <property type="entry name" value="AA_TRNA_LIGASE_I"/>
    <property type="match status" value="1"/>
</dbReference>
<dbReference type="EC" id="6.1.1.17" evidence="8"/>
<dbReference type="SUPFAM" id="SSF52374">
    <property type="entry name" value="Nucleotidylyl transferase"/>
    <property type="match status" value="4"/>
</dbReference>
<reference evidence="8 9" key="1">
    <citation type="submission" date="2014-03" db="EMBL/GenBank/DDBJ databases">
        <title>Genomics of Bifidobacteria.</title>
        <authorList>
            <person name="Ventura M."/>
            <person name="Milani C."/>
            <person name="Lugli G.A."/>
        </authorList>
    </citation>
    <scope>NUCLEOTIDE SEQUENCE [LARGE SCALE GENOMIC DNA]</scope>
    <source>
        <strain evidence="8 9">DSM 22767</strain>
    </source>
</reference>
<evidence type="ECO:0000256" key="5">
    <source>
        <dbReference type="RuleBase" id="RU363037"/>
    </source>
</evidence>
<dbReference type="eggNOG" id="COG0008">
    <property type="taxonomic scope" value="Bacteria"/>
</dbReference>
<evidence type="ECO:0000256" key="1">
    <source>
        <dbReference type="ARBA" id="ARBA00022598"/>
    </source>
</evidence>
<keyword evidence="1 5" id="KW-0436">Ligase</keyword>
<dbReference type="EMBL" id="JGYP01000004">
    <property type="protein sequence ID" value="KFI45087.1"/>
    <property type="molecule type" value="Genomic_DNA"/>
</dbReference>
<dbReference type="AlphaFoldDB" id="A0A086ZEY7"/>
<evidence type="ECO:0000256" key="3">
    <source>
        <dbReference type="ARBA" id="ARBA00022840"/>
    </source>
</evidence>
<feature type="compositionally biased region" description="Gly residues" evidence="6">
    <location>
        <begin position="104"/>
        <end position="113"/>
    </location>
</feature>
<evidence type="ECO:0000313" key="8">
    <source>
        <dbReference type="EMBL" id="KFI45087.1"/>
    </source>
</evidence>
<feature type="domain" description="Glutamyl/glutaminyl-tRNA synthetase class Ib catalytic" evidence="7">
    <location>
        <begin position="321"/>
        <end position="391"/>
    </location>
</feature>
<evidence type="ECO:0000313" key="9">
    <source>
        <dbReference type="Proteomes" id="UP000029096"/>
    </source>
</evidence>
<dbReference type="InterPro" id="IPR049940">
    <property type="entry name" value="GluQ/Sye"/>
</dbReference>
<dbReference type="InterPro" id="IPR014729">
    <property type="entry name" value="Rossmann-like_a/b/a_fold"/>
</dbReference>
<feature type="region of interest" description="Disordered" evidence="6">
    <location>
        <begin position="1"/>
        <end position="65"/>
    </location>
</feature>
<feature type="compositionally biased region" description="Low complexity" evidence="6">
    <location>
        <begin position="114"/>
        <end position="123"/>
    </location>
</feature>
<keyword evidence="3 5" id="KW-0067">ATP-binding</keyword>
<dbReference type="GO" id="GO:0005524">
    <property type="term" value="F:ATP binding"/>
    <property type="evidence" value="ECO:0007669"/>
    <property type="project" value="UniProtKB-KW"/>
</dbReference>
<dbReference type="PANTHER" id="PTHR43311">
    <property type="entry name" value="GLUTAMATE--TRNA LIGASE"/>
    <property type="match status" value="1"/>
</dbReference>
<dbReference type="Gene3D" id="3.40.50.620">
    <property type="entry name" value="HUPs"/>
    <property type="match status" value="4"/>
</dbReference>
<evidence type="ECO:0000256" key="6">
    <source>
        <dbReference type="SAM" id="MobiDB-lite"/>
    </source>
</evidence>
<feature type="compositionally biased region" description="Basic and acidic residues" evidence="6">
    <location>
        <begin position="54"/>
        <end position="65"/>
    </location>
</feature>
<feature type="domain" description="Glutamyl/glutaminyl-tRNA synthetase class Ib catalytic" evidence="7">
    <location>
        <begin position="148"/>
        <end position="207"/>
    </location>
</feature>
<organism evidence="8 9">
    <name type="scientific">Bifidobacterium bohemicum DSM 22767</name>
    <dbReference type="NCBI Taxonomy" id="1437606"/>
    <lineage>
        <taxon>Bacteria</taxon>
        <taxon>Bacillati</taxon>
        <taxon>Actinomycetota</taxon>
        <taxon>Actinomycetes</taxon>
        <taxon>Bifidobacteriales</taxon>
        <taxon>Bifidobacteriaceae</taxon>
        <taxon>Bifidobacterium</taxon>
    </lineage>
</organism>
<dbReference type="OrthoDB" id="9807503at2"/>
<accession>A0A086ZEY7</accession>
<dbReference type="Pfam" id="PF00749">
    <property type="entry name" value="tRNA-synt_1c"/>
    <property type="match status" value="2"/>
</dbReference>
<feature type="compositionally biased region" description="Polar residues" evidence="6">
    <location>
        <begin position="138"/>
        <end position="147"/>
    </location>
</feature>
<dbReference type="InterPro" id="IPR020058">
    <property type="entry name" value="Glu/Gln-tRNA-synth_Ib_cat-dom"/>
</dbReference>
<sequence length="559" mass="60199">MADFEDDGRFAASGGSTRHDERTGTGWGFDSGDFGRFDDLEPSRQRPGVGAAGRSDRRADVAAREGRVGSVARVGRFAPTPSGRMHIGNVYAMLGAWLSAHAGEAGGSGGADGPDGVADGDGAPDAKRDFDVPLRSSVPGSPATTGVSRDLGGRMLLRIEDVDRPRAVPDADRWIMDDLVWLGLDWFGEPVYQSQRTELYDDALRSLEKVTVGDVLEAFTGQERSTGDDTGRFRDDGYDIPLVYPCFCSRADVRAASAPQEGDRFLVYPGTCRTLLVSNPAEVRARVSAGRRHSLRVAVPQACAGSAHAPDDSRCAHGFDLSFDDVVFGPQHFDLGREVGDTVIRRSDGLFSYQLAVVVDDLMMGVNDIVRGRDLLRSTALQIWLRNALLVAGFVPGDAGSSQGVGLGNRASSGSRKVPNVDGNDFGTDCAVMGPESPRTGPRRQYRDCIAGESTRNAAPLSQSRLAAAANPRYAHLPLIDDSSGIRLAKRKRSLDLGRLRADGVQPEEVIGYCAWLLGLRAEPKQREPVPMTANEALQCFTWAAVRTDVSDRRLPEPR</sequence>
<dbReference type="PANTHER" id="PTHR43311:SF1">
    <property type="entry name" value="GLUTAMYL-Q TRNA(ASP) SYNTHETASE"/>
    <property type="match status" value="1"/>
</dbReference>
<protein>
    <submittedName>
        <fullName evidence="8">Glutamyl-Q tRNA(Asp) synthetase</fullName>
        <ecNumber evidence="8">6.1.1.17</ecNumber>
    </submittedName>
</protein>
<keyword evidence="5" id="KW-0648">Protein biosynthesis</keyword>
<keyword evidence="9" id="KW-1185">Reference proteome</keyword>
<evidence type="ECO:0000256" key="4">
    <source>
        <dbReference type="ARBA" id="ARBA00023146"/>
    </source>
</evidence>
<evidence type="ECO:0000259" key="7">
    <source>
        <dbReference type="Pfam" id="PF00749"/>
    </source>
</evidence>
<proteinExistence type="inferred from homology"/>
<dbReference type="GO" id="GO:0004818">
    <property type="term" value="F:glutamate-tRNA ligase activity"/>
    <property type="evidence" value="ECO:0007669"/>
    <property type="project" value="UniProtKB-EC"/>
</dbReference>
<keyword evidence="4 5" id="KW-0030">Aminoacyl-tRNA synthetase</keyword>
<name>A0A086ZEY7_9BIFI</name>